<sequence length="98" mass="11407">MTVNQLCRKQDASINMFERTYYMINRSSMKVTESETKDFETFNAKNISNCIKCNAFIGGVESSYCHQCGTPYPWALNKYNDLIKMVEYFELNPEDAEC</sequence>
<dbReference type="AlphaFoldDB" id="I4D747"/>
<dbReference type="Pfam" id="PF10083">
    <property type="entry name" value="DUF2321"/>
    <property type="match status" value="1"/>
</dbReference>
<dbReference type="InterPro" id="IPR016891">
    <property type="entry name" value="DUF2321"/>
</dbReference>
<reference evidence="1 2" key="1">
    <citation type="journal article" date="2012" name="J. Bacteriol.">
        <title>Complete genome sequences of Desulfosporosinus orientis DSM765T, Desulfosporosinus youngiae DSM17734T, Desulfosporosinus meridiei DSM13257T, and Desulfosporosinus acidiphilus DSM22704T.</title>
        <authorList>
            <person name="Pester M."/>
            <person name="Brambilla E."/>
            <person name="Alazard D."/>
            <person name="Rattei T."/>
            <person name="Weinmaier T."/>
            <person name="Han J."/>
            <person name="Lucas S."/>
            <person name="Lapidus A."/>
            <person name="Cheng J.F."/>
            <person name="Goodwin L."/>
            <person name="Pitluck S."/>
            <person name="Peters L."/>
            <person name="Ovchinnikova G."/>
            <person name="Teshima H."/>
            <person name="Detter J.C."/>
            <person name="Han C.S."/>
            <person name="Tapia R."/>
            <person name="Land M.L."/>
            <person name="Hauser L."/>
            <person name="Kyrpides N.C."/>
            <person name="Ivanova N.N."/>
            <person name="Pagani I."/>
            <person name="Huntmann M."/>
            <person name="Wei C.L."/>
            <person name="Davenport K.W."/>
            <person name="Daligault H."/>
            <person name="Chain P.S."/>
            <person name="Chen A."/>
            <person name="Mavromatis K."/>
            <person name="Markowitz V."/>
            <person name="Szeto E."/>
            <person name="Mikhailova N."/>
            <person name="Pati A."/>
            <person name="Wagner M."/>
            <person name="Woyke T."/>
            <person name="Ollivier B."/>
            <person name="Klenk H.P."/>
            <person name="Spring S."/>
            <person name="Loy A."/>
        </authorList>
    </citation>
    <scope>NUCLEOTIDE SEQUENCE [LARGE SCALE GENOMIC DNA]</scope>
    <source>
        <strain evidence="2">DSM 22704 / JCM 16185 / SJ4</strain>
    </source>
</reference>
<proteinExistence type="predicted"/>
<dbReference type="EMBL" id="CP003639">
    <property type="protein sequence ID" value="AFM41621.1"/>
    <property type="molecule type" value="Genomic_DNA"/>
</dbReference>
<dbReference type="OrthoDB" id="2328009at2"/>
<protein>
    <submittedName>
        <fullName evidence="1">Uncharacterized protein</fullName>
    </submittedName>
</protein>
<accession>I4D747</accession>
<keyword evidence="2" id="KW-1185">Reference proteome</keyword>
<dbReference type="Proteomes" id="UP000002892">
    <property type="component" value="Chromosome"/>
</dbReference>
<evidence type="ECO:0000313" key="2">
    <source>
        <dbReference type="Proteomes" id="UP000002892"/>
    </source>
</evidence>
<organism evidence="1 2">
    <name type="scientific">Desulfosporosinus acidiphilus (strain DSM 22704 / JCM 16185 / SJ4)</name>
    <dbReference type="NCBI Taxonomy" id="646529"/>
    <lineage>
        <taxon>Bacteria</taxon>
        <taxon>Bacillati</taxon>
        <taxon>Bacillota</taxon>
        <taxon>Clostridia</taxon>
        <taxon>Eubacteriales</taxon>
        <taxon>Desulfitobacteriaceae</taxon>
        <taxon>Desulfosporosinus</taxon>
    </lineage>
</organism>
<dbReference type="RefSeq" id="WP_014827617.1">
    <property type="nucleotide sequence ID" value="NC_018068.1"/>
</dbReference>
<dbReference type="HOGENOM" id="CLU_2329137_0_0_9"/>
<name>I4D747_DESAJ</name>
<evidence type="ECO:0000313" key="1">
    <source>
        <dbReference type="EMBL" id="AFM41621.1"/>
    </source>
</evidence>
<dbReference type="KEGG" id="dai:Desaci_2689"/>
<gene>
    <name evidence="1" type="ordered locus">Desaci_2689</name>
</gene>